<gene>
    <name evidence="1" type="ORF">NRB20_55820</name>
</gene>
<evidence type="ECO:0000313" key="2">
    <source>
        <dbReference type="Proteomes" id="UP000438448"/>
    </source>
</evidence>
<organism evidence="1 2">
    <name type="scientific">Nocardia macrotermitis</name>
    <dbReference type="NCBI Taxonomy" id="2585198"/>
    <lineage>
        <taxon>Bacteria</taxon>
        <taxon>Bacillati</taxon>
        <taxon>Actinomycetota</taxon>
        <taxon>Actinomycetes</taxon>
        <taxon>Mycobacteriales</taxon>
        <taxon>Nocardiaceae</taxon>
        <taxon>Nocardia</taxon>
    </lineage>
</organism>
<sequence length="64" mass="7182">MAFERAMMLIDRIADRERKDYLLSLTAVKELGLSPAPIDLEKHLPTKRVEANRAQEIESAADSG</sequence>
<evidence type="ECO:0000313" key="1">
    <source>
        <dbReference type="EMBL" id="MQY22464.1"/>
    </source>
</evidence>
<proteinExistence type="predicted"/>
<comment type="caution">
    <text evidence="1">The sequence shown here is derived from an EMBL/GenBank/DDBJ whole genome shotgun (WGS) entry which is preliminary data.</text>
</comment>
<dbReference type="AlphaFoldDB" id="A0A7K0DC54"/>
<keyword evidence="2" id="KW-1185">Reference proteome</keyword>
<dbReference type="Proteomes" id="UP000438448">
    <property type="component" value="Unassembled WGS sequence"/>
</dbReference>
<name>A0A7K0DC54_9NOCA</name>
<accession>A0A7K0DC54</accession>
<reference evidence="1 2" key="1">
    <citation type="submission" date="2019-10" db="EMBL/GenBank/DDBJ databases">
        <title>Nocardia macrotermitis sp. nov. and Nocardia aurantia sp. nov., isolated from the gut of fungus growing-termite Macrotermes natalensis.</title>
        <authorList>
            <person name="Benndorf R."/>
            <person name="Schwitalla J."/>
            <person name="Martin K."/>
            <person name="De Beer W."/>
            <person name="Kaster A.-K."/>
            <person name="Vollmers J."/>
            <person name="Poulsen M."/>
            <person name="Beemelmanns C."/>
        </authorList>
    </citation>
    <scope>NUCLEOTIDE SEQUENCE [LARGE SCALE GENOMIC DNA]</scope>
    <source>
        <strain evidence="1 2">RB20</strain>
    </source>
</reference>
<protein>
    <submittedName>
        <fullName evidence="1">Uncharacterized protein</fullName>
    </submittedName>
</protein>
<dbReference type="EMBL" id="WEGK01000013">
    <property type="protein sequence ID" value="MQY22464.1"/>
    <property type="molecule type" value="Genomic_DNA"/>
</dbReference>